<proteinExistence type="predicted"/>
<evidence type="ECO:0008006" key="3">
    <source>
        <dbReference type="Google" id="ProtNLM"/>
    </source>
</evidence>
<sequence>MSAQTPSGAARDLLPHLLLDSEDIVEFLNELTATLARRLAPEGTEVWCGVTLLRAREGTTVASSSPEAEALDETQNRFRNGPCPTAIREHTVVRVGDVAADSRWAVSSHRNTELRDVAADLVATVGTNPATTHFDT</sequence>
<dbReference type="EMBL" id="JBHSIW010000024">
    <property type="protein sequence ID" value="MFC4905050.1"/>
    <property type="molecule type" value="Genomic_DNA"/>
</dbReference>
<organism evidence="1 2">
    <name type="scientific">Kocuria oceani</name>
    <dbReference type="NCBI Taxonomy" id="988827"/>
    <lineage>
        <taxon>Bacteria</taxon>
        <taxon>Bacillati</taxon>
        <taxon>Actinomycetota</taxon>
        <taxon>Actinomycetes</taxon>
        <taxon>Micrococcales</taxon>
        <taxon>Micrococcaceae</taxon>
        <taxon>Kocuria</taxon>
    </lineage>
</organism>
<protein>
    <recommendedName>
        <fullName evidence="3">GAF domain-containing protein</fullName>
    </recommendedName>
</protein>
<reference evidence="2" key="1">
    <citation type="journal article" date="2019" name="Int. J. Syst. Evol. Microbiol.">
        <title>The Global Catalogue of Microorganisms (GCM) 10K type strain sequencing project: providing services to taxonomists for standard genome sequencing and annotation.</title>
        <authorList>
            <consortium name="The Broad Institute Genomics Platform"/>
            <consortium name="The Broad Institute Genome Sequencing Center for Infectious Disease"/>
            <person name="Wu L."/>
            <person name="Ma J."/>
        </authorList>
    </citation>
    <scope>NUCLEOTIDE SEQUENCE [LARGE SCALE GENOMIC DNA]</scope>
    <source>
        <strain evidence="2">CGMCC 4.6946</strain>
    </source>
</reference>
<gene>
    <name evidence="1" type="ORF">ACFPCS_15885</name>
</gene>
<name>A0ABV9TP70_9MICC</name>
<dbReference type="Gene3D" id="3.30.450.40">
    <property type="match status" value="1"/>
</dbReference>
<dbReference type="RefSeq" id="WP_277551339.1">
    <property type="nucleotide sequence ID" value="NZ_JARAMH010000008.1"/>
</dbReference>
<dbReference type="InterPro" id="IPR029016">
    <property type="entry name" value="GAF-like_dom_sf"/>
</dbReference>
<keyword evidence="2" id="KW-1185">Reference proteome</keyword>
<dbReference type="Proteomes" id="UP001595797">
    <property type="component" value="Unassembled WGS sequence"/>
</dbReference>
<accession>A0ABV9TP70</accession>
<comment type="caution">
    <text evidence="1">The sequence shown here is derived from an EMBL/GenBank/DDBJ whole genome shotgun (WGS) entry which is preliminary data.</text>
</comment>
<evidence type="ECO:0000313" key="2">
    <source>
        <dbReference type="Proteomes" id="UP001595797"/>
    </source>
</evidence>
<evidence type="ECO:0000313" key="1">
    <source>
        <dbReference type="EMBL" id="MFC4905050.1"/>
    </source>
</evidence>
<dbReference type="SUPFAM" id="SSF55781">
    <property type="entry name" value="GAF domain-like"/>
    <property type="match status" value="1"/>
</dbReference>